<sequence length="291" mass="34970">VYDLRVFVETTIGLPAIINYTWHAIAEQRFNRFFKKKYWRNHFNYVDFQVWHELLSISDISDKYKLVKELKSQMLYKLQTIDRVRFDFQKSGRELISRYAKPTDYFISRRNRLPNPYNYVAHMWFLFSKLTSAMDEHDALFIRTMYPEFSIGKLAAGEVSDIQEHDGTTEKRRFYTFKLKNLSSNMKISEGSRVLLLPSELRDGSIHQYSWSVNIDQMTWNSLDDCYEIVTQESTVRVYENFREDMYDMYIQHIKEYGRKNTTINRIDNNGNYEPETHPFICHINKPNEQS</sequence>
<proteinExistence type="predicted"/>
<comment type="caution">
    <text evidence="1">The sequence shown here is derived from an EMBL/GenBank/DDBJ whole genome shotgun (WGS) entry which is preliminary data.</text>
</comment>
<evidence type="ECO:0000313" key="1">
    <source>
        <dbReference type="EMBL" id="KKK64678.1"/>
    </source>
</evidence>
<dbReference type="EMBL" id="LAZR01060914">
    <property type="protein sequence ID" value="KKK64678.1"/>
    <property type="molecule type" value="Genomic_DNA"/>
</dbReference>
<protein>
    <submittedName>
        <fullName evidence="1">Uncharacterized protein</fullName>
    </submittedName>
</protein>
<reference evidence="1" key="1">
    <citation type="journal article" date="2015" name="Nature">
        <title>Complex archaea that bridge the gap between prokaryotes and eukaryotes.</title>
        <authorList>
            <person name="Spang A."/>
            <person name="Saw J.H."/>
            <person name="Jorgensen S.L."/>
            <person name="Zaremba-Niedzwiedzka K."/>
            <person name="Martijn J."/>
            <person name="Lind A.E."/>
            <person name="van Eijk R."/>
            <person name="Schleper C."/>
            <person name="Guy L."/>
            <person name="Ettema T.J."/>
        </authorList>
    </citation>
    <scope>NUCLEOTIDE SEQUENCE</scope>
</reference>
<organism evidence="1">
    <name type="scientific">marine sediment metagenome</name>
    <dbReference type="NCBI Taxonomy" id="412755"/>
    <lineage>
        <taxon>unclassified sequences</taxon>
        <taxon>metagenomes</taxon>
        <taxon>ecological metagenomes</taxon>
    </lineage>
</organism>
<gene>
    <name evidence="1" type="ORF">LCGC14_2981790</name>
</gene>
<name>A0A0F8X794_9ZZZZ</name>
<feature type="non-terminal residue" evidence="1">
    <location>
        <position position="1"/>
    </location>
</feature>
<dbReference type="AlphaFoldDB" id="A0A0F8X794"/>
<accession>A0A0F8X794</accession>